<accession>A0A6N8TIX5</accession>
<comment type="caution">
    <text evidence="1">The sequence shown here is derived from an EMBL/GenBank/DDBJ whole genome shotgun (WGS) entry which is preliminary data.</text>
</comment>
<dbReference type="EMBL" id="WUML01000026">
    <property type="protein sequence ID" value="MXO02621.1"/>
    <property type="molecule type" value="Genomic_DNA"/>
</dbReference>
<proteinExistence type="predicted"/>
<gene>
    <name evidence="1" type="ORF">GR156_20090</name>
</gene>
<dbReference type="RefSeq" id="WP_160787873.1">
    <property type="nucleotide sequence ID" value="NZ_CP086610.1"/>
</dbReference>
<protein>
    <submittedName>
        <fullName evidence="1">Uncharacterized protein</fullName>
    </submittedName>
</protein>
<reference evidence="1 2" key="1">
    <citation type="submission" date="2019-12" db="EMBL/GenBank/DDBJ databases">
        <title>Shinella granuli gen. nov., sp. nov., and proposal of the reclassification of Zoogloea ramigera ATCC 19623 as Shinella zoogloeoides sp. nov.</title>
        <authorList>
            <person name="Gao J."/>
        </authorList>
    </citation>
    <scope>NUCLEOTIDE SEQUENCE [LARGE SCALE GENOMIC DNA]</scope>
    <source>
        <strain evidence="1 2">DSM 287</strain>
    </source>
</reference>
<dbReference type="Proteomes" id="UP000440304">
    <property type="component" value="Unassembled WGS sequence"/>
</dbReference>
<organism evidence="1 2">
    <name type="scientific">Shinella zoogloeoides</name>
    <name type="common">Crabtreella saccharophila</name>
    <dbReference type="NCBI Taxonomy" id="352475"/>
    <lineage>
        <taxon>Bacteria</taxon>
        <taxon>Pseudomonadati</taxon>
        <taxon>Pseudomonadota</taxon>
        <taxon>Alphaproteobacteria</taxon>
        <taxon>Hyphomicrobiales</taxon>
        <taxon>Rhizobiaceae</taxon>
        <taxon>Shinella</taxon>
    </lineage>
</organism>
<sequence>MKVRLFNPGTLFVTALVLLVLAIPLAQNQFARAHNEDLQRAFMKRAG</sequence>
<name>A0A6N8TIX5_SHIZO</name>
<evidence type="ECO:0000313" key="2">
    <source>
        <dbReference type="Proteomes" id="UP000440304"/>
    </source>
</evidence>
<evidence type="ECO:0000313" key="1">
    <source>
        <dbReference type="EMBL" id="MXO02621.1"/>
    </source>
</evidence>
<dbReference type="AlphaFoldDB" id="A0A6N8TIX5"/>